<keyword evidence="1" id="KW-0175">Coiled coil</keyword>
<evidence type="ECO:0000313" key="3">
    <source>
        <dbReference type="Proteomes" id="UP000549394"/>
    </source>
</evidence>
<sequence length="162" mass="18616">MNHIRNFQDNQAVKSIIESEITILRSQIAEKWGKYRVCEAVNAGILKELERRRTDMKQAESDCTLFEEELNRLKSEFIVRETKKENLLAENQGLKALVKVAKEDLDKCLKDGSSTSLNHVSLKSSIGDRIARELPEDTAIYSQITREILGKSKRRLDKILEL</sequence>
<dbReference type="Proteomes" id="UP000549394">
    <property type="component" value="Unassembled WGS sequence"/>
</dbReference>
<keyword evidence="3" id="KW-1185">Reference proteome</keyword>
<gene>
    <name evidence="2" type="ORF">DGYR_LOCUS4249</name>
</gene>
<dbReference type="AlphaFoldDB" id="A0A7I8VH68"/>
<feature type="coiled-coil region" evidence="1">
    <location>
        <begin position="56"/>
        <end position="104"/>
    </location>
</feature>
<dbReference type="EMBL" id="CAJFCJ010000006">
    <property type="protein sequence ID" value="CAD5115517.1"/>
    <property type="molecule type" value="Genomic_DNA"/>
</dbReference>
<proteinExistence type="predicted"/>
<evidence type="ECO:0000256" key="1">
    <source>
        <dbReference type="SAM" id="Coils"/>
    </source>
</evidence>
<name>A0A7I8VH68_9ANNE</name>
<organism evidence="2 3">
    <name type="scientific">Dimorphilus gyrociliatus</name>
    <dbReference type="NCBI Taxonomy" id="2664684"/>
    <lineage>
        <taxon>Eukaryota</taxon>
        <taxon>Metazoa</taxon>
        <taxon>Spiralia</taxon>
        <taxon>Lophotrochozoa</taxon>
        <taxon>Annelida</taxon>
        <taxon>Polychaeta</taxon>
        <taxon>Polychaeta incertae sedis</taxon>
        <taxon>Dinophilidae</taxon>
        <taxon>Dimorphilus</taxon>
    </lineage>
</organism>
<accession>A0A7I8VH68</accession>
<evidence type="ECO:0000313" key="2">
    <source>
        <dbReference type="EMBL" id="CAD5115517.1"/>
    </source>
</evidence>
<comment type="caution">
    <text evidence="2">The sequence shown here is derived from an EMBL/GenBank/DDBJ whole genome shotgun (WGS) entry which is preliminary data.</text>
</comment>
<reference evidence="2 3" key="1">
    <citation type="submission" date="2020-08" db="EMBL/GenBank/DDBJ databases">
        <authorList>
            <person name="Hejnol A."/>
        </authorList>
    </citation>
    <scope>NUCLEOTIDE SEQUENCE [LARGE SCALE GENOMIC DNA]</scope>
</reference>
<protein>
    <submittedName>
        <fullName evidence="2">DgyrCDS4483</fullName>
    </submittedName>
</protein>